<organism evidence="1 2">
    <name type="scientific">Xanthomonas hyacinthi</name>
    <dbReference type="NCBI Taxonomy" id="56455"/>
    <lineage>
        <taxon>Bacteria</taxon>
        <taxon>Pseudomonadati</taxon>
        <taxon>Pseudomonadota</taxon>
        <taxon>Gammaproteobacteria</taxon>
        <taxon>Lysobacterales</taxon>
        <taxon>Lysobacteraceae</taxon>
        <taxon>Xanthomonas</taxon>
    </lineage>
</organism>
<accession>A0A2S7EWR5</accession>
<dbReference type="EMBL" id="MDEG01000008">
    <property type="protein sequence ID" value="PPU97462.1"/>
    <property type="molecule type" value="Genomic_DNA"/>
</dbReference>
<evidence type="ECO:0000313" key="2">
    <source>
        <dbReference type="Proteomes" id="UP000238261"/>
    </source>
</evidence>
<sequence length="70" mass="7412">MSVCILAEFLSARAKDASADAFELESPHLLEVRLDGRVWAKAGAMVARKGALKFTRRSPACSPAACSTCA</sequence>
<proteinExistence type="predicted"/>
<dbReference type="AlphaFoldDB" id="A0A2S7EWR5"/>
<protein>
    <submittedName>
        <fullName evidence="1">Uncharacterized protein</fullName>
    </submittedName>
</protein>
<dbReference type="Proteomes" id="UP000238261">
    <property type="component" value="Unassembled WGS sequence"/>
</dbReference>
<gene>
    <name evidence="1" type="ORF">XhyaCFBP1156_10720</name>
</gene>
<name>A0A2S7EWR5_9XANT</name>
<reference evidence="2" key="1">
    <citation type="submission" date="2016-08" db="EMBL/GenBank/DDBJ databases">
        <authorList>
            <person name="Merda D."/>
            <person name="Briand M."/>
            <person name="Taghouti G."/>
            <person name="Carrere S."/>
            <person name="Gouzy J."/>
            <person name="Portier P."/>
            <person name="Jacques M.-A."/>
            <person name="Fischer-Le Saux M."/>
        </authorList>
    </citation>
    <scope>NUCLEOTIDE SEQUENCE [LARGE SCALE GENOMIC DNA]</scope>
    <source>
        <strain evidence="2">CFBP1156</strain>
    </source>
</reference>
<evidence type="ECO:0000313" key="1">
    <source>
        <dbReference type="EMBL" id="PPU97462.1"/>
    </source>
</evidence>
<keyword evidence="2" id="KW-1185">Reference proteome</keyword>
<comment type="caution">
    <text evidence="1">The sequence shown here is derived from an EMBL/GenBank/DDBJ whole genome shotgun (WGS) entry which is preliminary data.</text>
</comment>